<dbReference type="EMBL" id="JAVFKP010000010">
    <property type="protein sequence ID" value="MDQ4629687.1"/>
    <property type="molecule type" value="Genomic_DNA"/>
</dbReference>
<evidence type="ECO:0000256" key="7">
    <source>
        <dbReference type="ARBA" id="ARBA00023136"/>
    </source>
</evidence>
<evidence type="ECO:0000256" key="5">
    <source>
        <dbReference type="ARBA" id="ARBA00022692"/>
    </source>
</evidence>
<dbReference type="Gene3D" id="1.20.1250.20">
    <property type="entry name" value="MFS general substrate transporter like domains"/>
    <property type="match status" value="1"/>
</dbReference>
<dbReference type="PRINTS" id="PR01035">
    <property type="entry name" value="TCRTETA"/>
</dbReference>
<comment type="subcellular location">
    <subcellularLocation>
        <location evidence="2">Membrane</location>
        <topology evidence="2">Multi-pass membrane protein</topology>
    </subcellularLocation>
</comment>
<evidence type="ECO:0000256" key="4">
    <source>
        <dbReference type="ARBA" id="ARBA00022448"/>
    </source>
</evidence>
<keyword evidence="7 8" id="KW-0472">Membrane</keyword>
<evidence type="ECO:0000256" key="3">
    <source>
        <dbReference type="ARBA" id="ARBA00007520"/>
    </source>
</evidence>
<accession>A0ABU0Y218</accession>
<keyword evidence="11" id="KW-1185">Reference proteome</keyword>
<comment type="function">
    <text evidence="1">Resistance to tetracycline by an active tetracycline efflux. This is an energy-dependent process that decreases the accumulation of the antibiotic in whole cells. This protein functions as a metal-tetracycline/H(+) antiporter.</text>
</comment>
<dbReference type="InterPro" id="IPR020846">
    <property type="entry name" value="MFS_dom"/>
</dbReference>
<feature type="transmembrane region" description="Helical" evidence="8">
    <location>
        <begin position="394"/>
        <end position="412"/>
    </location>
</feature>
<dbReference type="InterPro" id="IPR036259">
    <property type="entry name" value="MFS_trans_sf"/>
</dbReference>
<dbReference type="RefSeq" id="WP_307780712.1">
    <property type="nucleotide sequence ID" value="NZ_JAVFKP010000010.1"/>
</dbReference>
<gene>
    <name evidence="10" type="ORF">RB624_27700</name>
</gene>
<evidence type="ECO:0000313" key="10">
    <source>
        <dbReference type="EMBL" id="MDQ4629687.1"/>
    </source>
</evidence>
<dbReference type="InterPro" id="IPR005829">
    <property type="entry name" value="Sugar_transporter_CS"/>
</dbReference>
<reference evidence="10 11" key="1">
    <citation type="submission" date="2023-08" db="EMBL/GenBank/DDBJ databases">
        <title>Draft genome sequence of Janthinobacterium lividum.</title>
        <authorList>
            <person name="Chun B.H."/>
            <person name="Lee Y."/>
        </authorList>
    </citation>
    <scope>NUCLEOTIDE SEQUENCE [LARGE SCALE GENOMIC DNA]</scope>
    <source>
        <strain evidence="10 11">AMJK</strain>
    </source>
</reference>
<dbReference type="PANTHER" id="PTHR23504:SF15">
    <property type="entry name" value="MAJOR FACILITATOR SUPERFAMILY (MFS) PROFILE DOMAIN-CONTAINING PROTEIN"/>
    <property type="match status" value="1"/>
</dbReference>
<feature type="transmembrane region" description="Helical" evidence="8">
    <location>
        <begin position="272"/>
        <end position="291"/>
    </location>
</feature>
<dbReference type="InterPro" id="IPR011701">
    <property type="entry name" value="MFS"/>
</dbReference>
<protein>
    <submittedName>
        <fullName evidence="10">MFS transporter</fullName>
    </submittedName>
</protein>
<evidence type="ECO:0000256" key="6">
    <source>
        <dbReference type="ARBA" id="ARBA00022989"/>
    </source>
</evidence>
<organism evidence="10 11">
    <name type="scientific">Janthinobacterium lividum</name>
    <dbReference type="NCBI Taxonomy" id="29581"/>
    <lineage>
        <taxon>Bacteria</taxon>
        <taxon>Pseudomonadati</taxon>
        <taxon>Pseudomonadota</taxon>
        <taxon>Betaproteobacteria</taxon>
        <taxon>Burkholderiales</taxon>
        <taxon>Oxalobacteraceae</taxon>
        <taxon>Janthinobacterium</taxon>
    </lineage>
</organism>
<feature type="transmembrane region" description="Helical" evidence="8">
    <location>
        <begin position="303"/>
        <end position="321"/>
    </location>
</feature>
<comment type="similarity">
    <text evidence="3">Belongs to the major facilitator superfamily. TCR/Tet family.</text>
</comment>
<feature type="transmembrane region" description="Helical" evidence="8">
    <location>
        <begin position="155"/>
        <end position="178"/>
    </location>
</feature>
<feature type="transmembrane region" description="Helical" evidence="8">
    <location>
        <begin position="369"/>
        <end position="388"/>
    </location>
</feature>
<keyword evidence="4" id="KW-0813">Transport</keyword>
<feature type="transmembrane region" description="Helical" evidence="8">
    <location>
        <begin position="122"/>
        <end position="143"/>
    </location>
</feature>
<dbReference type="InterPro" id="IPR001958">
    <property type="entry name" value="Tet-R_TetA/multi-R_MdtG-like"/>
</dbReference>
<evidence type="ECO:0000256" key="8">
    <source>
        <dbReference type="SAM" id="Phobius"/>
    </source>
</evidence>
<proteinExistence type="inferred from homology"/>
<dbReference type="Pfam" id="PF07690">
    <property type="entry name" value="MFS_1"/>
    <property type="match status" value="1"/>
</dbReference>
<evidence type="ECO:0000313" key="11">
    <source>
        <dbReference type="Proteomes" id="UP001237592"/>
    </source>
</evidence>
<dbReference type="PANTHER" id="PTHR23504">
    <property type="entry name" value="MAJOR FACILITATOR SUPERFAMILY DOMAIN-CONTAINING PROTEIN 10"/>
    <property type="match status" value="1"/>
</dbReference>
<dbReference type="PROSITE" id="PS00216">
    <property type="entry name" value="SUGAR_TRANSPORT_1"/>
    <property type="match status" value="1"/>
</dbReference>
<dbReference type="PROSITE" id="PS50850">
    <property type="entry name" value="MFS"/>
    <property type="match status" value="1"/>
</dbReference>
<feature type="domain" description="Major facilitator superfamily (MFS) profile" evidence="9">
    <location>
        <begin position="28"/>
        <end position="417"/>
    </location>
</feature>
<comment type="caution">
    <text evidence="10">The sequence shown here is derived from an EMBL/GenBank/DDBJ whole genome shotgun (WGS) entry which is preliminary data.</text>
</comment>
<feature type="transmembrane region" description="Helical" evidence="8">
    <location>
        <begin position="327"/>
        <end position="348"/>
    </location>
</feature>
<name>A0ABU0Y218_9BURK</name>
<evidence type="ECO:0000259" key="9">
    <source>
        <dbReference type="PROSITE" id="PS50850"/>
    </source>
</evidence>
<feature type="transmembrane region" description="Helical" evidence="8">
    <location>
        <begin position="26"/>
        <end position="47"/>
    </location>
</feature>
<evidence type="ECO:0000256" key="2">
    <source>
        <dbReference type="ARBA" id="ARBA00004141"/>
    </source>
</evidence>
<feature type="transmembrane region" description="Helical" evidence="8">
    <location>
        <begin position="238"/>
        <end position="260"/>
    </location>
</feature>
<keyword evidence="5 8" id="KW-0812">Transmembrane</keyword>
<sequence length="422" mass="44725">MTRQRLPPETAGTVLMRTVQGRPVQLFGFPLVFMTVLIDVLCAGLVAPVLPRLLLQLRDSPAQPVLWLGYLGMLFSLSQMFALPLLGALSDRFGRRPLLLLSNLGVAVYFFCLADTETLGQLVLGRILCGITASSFGIAYAFIADCSEGTARTRAFASMGAAYSMGLVAGPALGGWLGNIDVRLPFYLAGWLSLGNLLYGVLVLPESLPPDKRVPVSWRMSNPFGAVFELARRPELRFLTLAYLLVASAHWSISVAFVFYTQQRYGWDSTQVGLMLAVLAGWGGVAQIKCAPFLMTRYGPRRTAMLAYAGCCAGFLCLALSRQSAGAYLAIFLLGVGEMANPALQGLLTSAVSARQQGWLQGAVKSAGSLAGLATPALFAMLVAVDPASHDSGAAFVLAAILLLAACLAIAASKYSAGSKPA</sequence>
<dbReference type="SUPFAM" id="SSF103473">
    <property type="entry name" value="MFS general substrate transporter"/>
    <property type="match status" value="1"/>
</dbReference>
<feature type="transmembrane region" description="Helical" evidence="8">
    <location>
        <begin position="67"/>
        <end position="86"/>
    </location>
</feature>
<dbReference type="Proteomes" id="UP001237592">
    <property type="component" value="Unassembled WGS sequence"/>
</dbReference>
<evidence type="ECO:0000256" key="1">
    <source>
        <dbReference type="ARBA" id="ARBA00003279"/>
    </source>
</evidence>
<keyword evidence="6 8" id="KW-1133">Transmembrane helix</keyword>
<feature type="transmembrane region" description="Helical" evidence="8">
    <location>
        <begin position="184"/>
        <end position="204"/>
    </location>
</feature>